<dbReference type="SFLD" id="SFLDG01137">
    <property type="entry name" value="C1.6.1:_Phosphoserine_Phosphat"/>
    <property type="match status" value="1"/>
</dbReference>
<dbReference type="InterPro" id="IPR023214">
    <property type="entry name" value="HAD_sf"/>
</dbReference>
<sequence>MIKLCVFDFDSTLMDGETIAFFGQAVGKMDEISAITKRAMAGELDFYESLKERVKFLKGVEVAKIEQIAHSLPFIKGAEQIIKYLKEKGILVAVFSGGFHIATDHAQSLLGFDINFANELHSKNGVLSGEVGGEMMFGDSKGKMLKRLKGLLGLDSKQVAAIGDGANDISMFKEAGTCVAFCANAVLKSAATHIIDIKDLTELKKIL</sequence>
<evidence type="ECO:0000256" key="7">
    <source>
        <dbReference type="ARBA" id="ARBA00022723"/>
    </source>
</evidence>
<evidence type="ECO:0000256" key="1">
    <source>
        <dbReference type="ARBA" id="ARBA00001946"/>
    </source>
</evidence>
<dbReference type="InterPro" id="IPR036412">
    <property type="entry name" value="HAD-like_sf"/>
</dbReference>
<reference evidence="14 15" key="1">
    <citation type="submission" date="2023-06" db="EMBL/GenBank/DDBJ databases">
        <title>Campylobacter magnum sp. nov., isolated from cecal contents of domestic pigs (Sus scrofa domesticus).</title>
        <authorList>
            <person name="Papic B."/>
            <person name="Gruntar I."/>
        </authorList>
    </citation>
    <scope>NUCLEOTIDE SEQUENCE [LARGE SCALE GENOMIC DNA]</scope>
    <source>
        <strain evidence="15">34484-21</strain>
    </source>
</reference>
<proteinExistence type="inferred from homology"/>
<evidence type="ECO:0000256" key="6">
    <source>
        <dbReference type="ARBA" id="ARBA00022605"/>
    </source>
</evidence>
<name>A0ABT8TAQ8_9BACT</name>
<dbReference type="InterPro" id="IPR050582">
    <property type="entry name" value="HAD-like_SerB"/>
</dbReference>
<evidence type="ECO:0000256" key="8">
    <source>
        <dbReference type="ARBA" id="ARBA00022801"/>
    </source>
</evidence>
<dbReference type="Proteomes" id="UP001171111">
    <property type="component" value="Unassembled WGS sequence"/>
</dbReference>
<gene>
    <name evidence="14" type="primary">serB</name>
    <name evidence="14" type="ORF">Q2362_02355</name>
</gene>
<evidence type="ECO:0000256" key="9">
    <source>
        <dbReference type="ARBA" id="ARBA00022842"/>
    </source>
</evidence>
<evidence type="ECO:0000313" key="15">
    <source>
        <dbReference type="Proteomes" id="UP001171111"/>
    </source>
</evidence>
<dbReference type="PANTHER" id="PTHR43344:SF2">
    <property type="entry name" value="PHOSPHOSERINE PHOSPHATASE"/>
    <property type="match status" value="1"/>
</dbReference>
<dbReference type="SFLD" id="SFLDF00029">
    <property type="entry name" value="phosphoserine_phosphatase"/>
    <property type="match status" value="1"/>
</dbReference>
<dbReference type="NCBIfam" id="TIGR01488">
    <property type="entry name" value="HAD-SF-IB"/>
    <property type="match status" value="1"/>
</dbReference>
<dbReference type="SFLD" id="SFLDG01136">
    <property type="entry name" value="C1.6:_Phosphoserine_Phosphatas"/>
    <property type="match status" value="1"/>
</dbReference>
<evidence type="ECO:0000256" key="3">
    <source>
        <dbReference type="ARBA" id="ARBA00009184"/>
    </source>
</evidence>
<organism evidence="14 15">
    <name type="scientific">Campylobacter magnus</name>
    <dbReference type="NCBI Taxonomy" id="3026462"/>
    <lineage>
        <taxon>Bacteria</taxon>
        <taxon>Pseudomonadati</taxon>
        <taxon>Campylobacterota</taxon>
        <taxon>Epsilonproteobacteria</taxon>
        <taxon>Campylobacterales</taxon>
        <taxon>Campylobacteraceae</taxon>
        <taxon>Campylobacter</taxon>
    </lineage>
</organism>
<dbReference type="GO" id="GO:0016787">
    <property type="term" value="F:hydrolase activity"/>
    <property type="evidence" value="ECO:0007669"/>
    <property type="project" value="UniProtKB-KW"/>
</dbReference>
<keyword evidence="10" id="KW-0718">Serine biosynthesis</keyword>
<comment type="catalytic activity">
    <reaction evidence="13">
        <text>O-phospho-D-serine + H2O = D-serine + phosphate</text>
        <dbReference type="Rhea" id="RHEA:24873"/>
        <dbReference type="ChEBI" id="CHEBI:15377"/>
        <dbReference type="ChEBI" id="CHEBI:35247"/>
        <dbReference type="ChEBI" id="CHEBI:43474"/>
        <dbReference type="ChEBI" id="CHEBI:58680"/>
        <dbReference type="EC" id="3.1.3.3"/>
    </reaction>
</comment>
<accession>A0ABT8TAQ8</accession>
<comment type="similarity">
    <text evidence="3">Belongs to the HAD-like hydrolase superfamily. SerB family.</text>
</comment>
<evidence type="ECO:0000256" key="5">
    <source>
        <dbReference type="ARBA" id="ARBA00015196"/>
    </source>
</evidence>
<dbReference type="InterPro" id="IPR004469">
    <property type="entry name" value="PSP"/>
</dbReference>
<evidence type="ECO:0000256" key="13">
    <source>
        <dbReference type="ARBA" id="ARBA00048523"/>
    </source>
</evidence>
<keyword evidence="9" id="KW-0460">Magnesium</keyword>
<evidence type="ECO:0000256" key="10">
    <source>
        <dbReference type="ARBA" id="ARBA00023299"/>
    </source>
</evidence>
<comment type="pathway">
    <text evidence="2">Amino-acid biosynthesis; L-serine biosynthesis; L-serine from 3-phospho-D-glycerate: step 3/3.</text>
</comment>
<keyword evidence="7" id="KW-0479">Metal-binding</keyword>
<dbReference type="RefSeq" id="WP_273932620.1">
    <property type="nucleotide sequence ID" value="NZ_JAQSLK010000004.1"/>
</dbReference>
<evidence type="ECO:0000256" key="4">
    <source>
        <dbReference type="ARBA" id="ARBA00012640"/>
    </source>
</evidence>
<dbReference type="SFLD" id="SFLDS00003">
    <property type="entry name" value="Haloacid_Dehalogenase"/>
    <property type="match status" value="1"/>
</dbReference>
<evidence type="ECO:0000256" key="12">
    <source>
        <dbReference type="ARBA" id="ARBA00048138"/>
    </source>
</evidence>
<comment type="cofactor">
    <cofactor evidence="1">
        <name>Mg(2+)</name>
        <dbReference type="ChEBI" id="CHEBI:18420"/>
    </cofactor>
</comment>
<dbReference type="EC" id="3.1.3.3" evidence="4"/>
<keyword evidence="6" id="KW-0028">Amino-acid biosynthesis</keyword>
<keyword evidence="15" id="KW-1185">Reference proteome</keyword>
<dbReference type="PANTHER" id="PTHR43344">
    <property type="entry name" value="PHOSPHOSERINE PHOSPHATASE"/>
    <property type="match status" value="1"/>
</dbReference>
<dbReference type="NCBIfam" id="TIGR00338">
    <property type="entry name" value="serB"/>
    <property type="match status" value="1"/>
</dbReference>
<evidence type="ECO:0000256" key="11">
    <source>
        <dbReference type="ARBA" id="ARBA00031693"/>
    </source>
</evidence>
<comment type="catalytic activity">
    <reaction evidence="12">
        <text>O-phospho-L-serine + H2O = L-serine + phosphate</text>
        <dbReference type="Rhea" id="RHEA:21208"/>
        <dbReference type="ChEBI" id="CHEBI:15377"/>
        <dbReference type="ChEBI" id="CHEBI:33384"/>
        <dbReference type="ChEBI" id="CHEBI:43474"/>
        <dbReference type="ChEBI" id="CHEBI:57524"/>
        <dbReference type="EC" id="3.1.3.3"/>
    </reaction>
</comment>
<evidence type="ECO:0000313" key="14">
    <source>
        <dbReference type="EMBL" id="MDO2408942.1"/>
    </source>
</evidence>
<keyword evidence="8 14" id="KW-0378">Hydrolase</keyword>
<comment type="caution">
    <text evidence="14">The sequence shown here is derived from an EMBL/GenBank/DDBJ whole genome shotgun (WGS) entry which is preliminary data.</text>
</comment>
<dbReference type="Gene3D" id="3.40.50.1000">
    <property type="entry name" value="HAD superfamily/HAD-like"/>
    <property type="match status" value="1"/>
</dbReference>
<dbReference type="EMBL" id="JAULJQ010000002">
    <property type="protein sequence ID" value="MDO2408942.1"/>
    <property type="molecule type" value="Genomic_DNA"/>
</dbReference>
<protein>
    <recommendedName>
        <fullName evidence="5">Phosphoserine phosphatase</fullName>
        <ecNumber evidence="4">3.1.3.3</ecNumber>
    </recommendedName>
    <alternativeName>
        <fullName evidence="11">O-phosphoserine phosphohydrolase</fullName>
    </alternativeName>
</protein>
<evidence type="ECO:0000256" key="2">
    <source>
        <dbReference type="ARBA" id="ARBA00005135"/>
    </source>
</evidence>
<dbReference type="Pfam" id="PF00702">
    <property type="entry name" value="Hydrolase"/>
    <property type="match status" value="1"/>
</dbReference>
<dbReference type="SUPFAM" id="SSF56784">
    <property type="entry name" value="HAD-like"/>
    <property type="match status" value="1"/>
</dbReference>